<evidence type="ECO:0000259" key="1">
    <source>
        <dbReference type="PROSITE" id="PS50943"/>
    </source>
</evidence>
<name>A0ABN6R318_STRNI</name>
<reference evidence="2" key="1">
    <citation type="submission" date="2022-06" db="EMBL/GenBank/DDBJ databases">
        <title>Complete genome sequence of Streptomyces nigrescens HEK616.</title>
        <authorList>
            <person name="Asamizu S."/>
            <person name="Onaka H."/>
        </authorList>
    </citation>
    <scope>NUCLEOTIDE SEQUENCE</scope>
    <source>
        <strain evidence="2">HEK616</strain>
    </source>
</reference>
<dbReference type="CDD" id="cd00093">
    <property type="entry name" value="HTH_XRE"/>
    <property type="match status" value="1"/>
</dbReference>
<dbReference type="Pfam" id="PF19054">
    <property type="entry name" value="DUF5753"/>
    <property type="match status" value="1"/>
</dbReference>
<keyword evidence="3" id="KW-1185">Reference proteome</keyword>
<dbReference type="PROSITE" id="PS50943">
    <property type="entry name" value="HTH_CROC1"/>
    <property type="match status" value="1"/>
</dbReference>
<dbReference type="EMBL" id="AP026073">
    <property type="protein sequence ID" value="BDM72817.1"/>
    <property type="molecule type" value="Genomic_DNA"/>
</dbReference>
<evidence type="ECO:0000313" key="3">
    <source>
        <dbReference type="Proteomes" id="UP001059597"/>
    </source>
</evidence>
<dbReference type="Pfam" id="PF13560">
    <property type="entry name" value="HTH_31"/>
    <property type="match status" value="1"/>
</dbReference>
<organism evidence="2 3">
    <name type="scientific">Streptomyces nigrescens</name>
    <dbReference type="NCBI Taxonomy" id="1920"/>
    <lineage>
        <taxon>Bacteria</taxon>
        <taxon>Bacillati</taxon>
        <taxon>Actinomycetota</taxon>
        <taxon>Actinomycetes</taxon>
        <taxon>Kitasatosporales</taxon>
        <taxon>Streptomycetaceae</taxon>
        <taxon>Streptomyces</taxon>
    </lineage>
</organism>
<gene>
    <name evidence="2" type="ORF">HEK616_63040</name>
</gene>
<dbReference type="RefSeq" id="WP_261956166.1">
    <property type="nucleotide sequence ID" value="NZ_AP026073.1"/>
</dbReference>
<dbReference type="SMART" id="SM00530">
    <property type="entry name" value="HTH_XRE"/>
    <property type="match status" value="1"/>
</dbReference>
<dbReference type="Gene3D" id="1.10.260.40">
    <property type="entry name" value="lambda repressor-like DNA-binding domains"/>
    <property type="match status" value="1"/>
</dbReference>
<dbReference type="InterPro" id="IPR043917">
    <property type="entry name" value="DUF5753"/>
</dbReference>
<dbReference type="InterPro" id="IPR001387">
    <property type="entry name" value="Cro/C1-type_HTH"/>
</dbReference>
<feature type="domain" description="HTH cro/C1-type" evidence="1">
    <location>
        <begin position="21"/>
        <end position="74"/>
    </location>
</feature>
<sequence>MELNNEDDGRPTPRTVLGRRLRHLREAADLSQRGLADKVGYPHTYISRVERGEQLPSEALAEDLDTHFATAGLFAELLSLAQDASIPDYGRAVVLGEAKAARIQVFESSLIPGLLQTDDYAHALIRTSLPGESEEGVGERVAIRMRRKRVFDKEEPPFYWAIMDESALRRPVGGASCMLGQLRHVLAMARSPHLSIQVLPFLQGEHPLLAGSLTLLTLPNGTTTGYAESFATGESVESPRRVLQLTQRFDIARSMALPESASLDLVRRYLREYEDEEEDS</sequence>
<dbReference type="SUPFAM" id="SSF47413">
    <property type="entry name" value="lambda repressor-like DNA-binding domains"/>
    <property type="match status" value="1"/>
</dbReference>
<accession>A0ABN6R318</accession>
<proteinExistence type="predicted"/>
<evidence type="ECO:0000313" key="2">
    <source>
        <dbReference type="EMBL" id="BDM72817.1"/>
    </source>
</evidence>
<dbReference type="Proteomes" id="UP001059597">
    <property type="component" value="Chromosome"/>
</dbReference>
<protein>
    <submittedName>
        <fullName evidence="2">Transcriptional regulator</fullName>
    </submittedName>
</protein>
<dbReference type="InterPro" id="IPR010982">
    <property type="entry name" value="Lambda_DNA-bd_dom_sf"/>
</dbReference>